<dbReference type="PANTHER" id="PTHR45982:SF3">
    <property type="entry name" value="F-BOX PROTEIN POF9"/>
    <property type="match status" value="1"/>
</dbReference>
<keyword evidence="5" id="KW-1185">Reference proteome</keyword>
<feature type="compositionally biased region" description="Basic and acidic residues" evidence="2">
    <location>
        <begin position="591"/>
        <end position="602"/>
    </location>
</feature>
<feature type="domain" description="F-box" evidence="3">
    <location>
        <begin position="14"/>
        <end position="55"/>
    </location>
</feature>
<evidence type="ECO:0000313" key="4">
    <source>
        <dbReference type="EMBL" id="GHJ88527.1"/>
    </source>
</evidence>
<dbReference type="Pfam" id="PF12937">
    <property type="entry name" value="F-box-like"/>
    <property type="match status" value="1"/>
</dbReference>
<dbReference type="OrthoDB" id="61110at2759"/>
<organism evidence="4 5">
    <name type="scientific">Naganishia liquefaciens</name>
    <dbReference type="NCBI Taxonomy" id="104408"/>
    <lineage>
        <taxon>Eukaryota</taxon>
        <taxon>Fungi</taxon>
        <taxon>Dikarya</taxon>
        <taxon>Basidiomycota</taxon>
        <taxon>Agaricomycotina</taxon>
        <taxon>Tremellomycetes</taxon>
        <taxon>Filobasidiales</taxon>
        <taxon>Filobasidiaceae</taxon>
        <taxon>Naganishia</taxon>
    </lineage>
</organism>
<dbReference type="PANTHER" id="PTHR45982">
    <property type="entry name" value="REGULATOR OF CHROMOSOME CONDENSATION"/>
    <property type="match status" value="1"/>
</dbReference>
<dbReference type="Gene3D" id="2.130.10.30">
    <property type="entry name" value="Regulator of chromosome condensation 1/beta-lactamase-inhibitor protein II"/>
    <property type="match status" value="2"/>
</dbReference>
<dbReference type="Proteomes" id="UP000620104">
    <property type="component" value="Unassembled WGS sequence"/>
</dbReference>
<gene>
    <name evidence="4" type="ORF">NliqN6_4929</name>
</gene>
<protein>
    <recommendedName>
        <fullName evidence="3">F-box domain-containing protein</fullName>
    </recommendedName>
</protein>
<dbReference type="SMART" id="SM00256">
    <property type="entry name" value="FBOX"/>
    <property type="match status" value="1"/>
</dbReference>
<evidence type="ECO:0000256" key="1">
    <source>
        <dbReference type="PROSITE-ProRule" id="PRU00235"/>
    </source>
</evidence>
<dbReference type="EMBL" id="BLZA01000030">
    <property type="protein sequence ID" value="GHJ88527.1"/>
    <property type="molecule type" value="Genomic_DNA"/>
</dbReference>
<proteinExistence type="predicted"/>
<dbReference type="InterPro" id="IPR000408">
    <property type="entry name" value="Reg_chr_condens"/>
</dbReference>
<sequence length="690" mass="75808">METSNGGSIVFDDLPDEVLIEGILFHLDCKDVDRLGQTSRRLSILTKDEAFWRKRIRMDFGLDFDLFDVDRVTFGFARNLWKGLRNPKVYVWGSTENHRSGIPQSSPHLATFRSPPSVPYPVEITSVFKSSRGRRKKDRDRGTELYAGLVELKSGGFSFIARDSEGDVWVWGQLDASFFGGQWDYASASKRVVTPTKLGLPAPIRKISIGRRHILLLDEGNEVWEMRAYGRAYKHTGLQLAAANAPLGLIQAEAGWNWSVCLSNTGKIYAWWPFLASYANTLTADDRLQGPLEGDDEDNFQAYSEQTSIPVKWGEIGPEVPRELPAIPTLTAEDVHGLGKSMWGDNLSMSKHTIIEDPNQVIAVGAGDNFCAALKANGELWFLEVGENDNFHKKTWRYLAALSGPDVRHVSASFNAITSYSTTKTFSVKFAELSTADPHISTIDTPSGIPVRKVVMGDYHTVACDHAGHAFAWGENTAGQLGRGEIGSRNVGALHQPTVIPFGRGDERNNKGRPNQRYLGEFSDRQQRTETGDFKPAFWNRRFVFDVAAGGWQSGALVVDMRDYCATGDGRPSSEAMPMNASADTTISAENADKRLPKRADGKVVQSAGTPGDDASSMFASETGTLDASLIASGISQDGHEEVYDGQDQINRLHLSEGGAPRRGGLPFVRFGFAARGAFRGSGGFNVPRR</sequence>
<dbReference type="Pfam" id="PF13540">
    <property type="entry name" value="RCC1_2"/>
    <property type="match status" value="1"/>
</dbReference>
<dbReference type="InterPro" id="IPR001810">
    <property type="entry name" value="F-box_dom"/>
</dbReference>
<accession>A0A8H3YHT6</accession>
<feature type="region of interest" description="Disordered" evidence="2">
    <location>
        <begin position="588"/>
        <end position="617"/>
    </location>
</feature>
<feature type="repeat" description="RCC1" evidence="1">
    <location>
        <begin position="166"/>
        <end position="220"/>
    </location>
</feature>
<feature type="repeat" description="RCC1" evidence="1">
    <location>
        <begin position="468"/>
        <end position="560"/>
    </location>
</feature>
<dbReference type="InterPro" id="IPR009091">
    <property type="entry name" value="RCC1/BLIP-II"/>
</dbReference>
<dbReference type="GO" id="GO:0005737">
    <property type="term" value="C:cytoplasm"/>
    <property type="evidence" value="ECO:0007669"/>
    <property type="project" value="TreeGrafter"/>
</dbReference>
<reference evidence="4" key="1">
    <citation type="submission" date="2020-07" db="EMBL/GenBank/DDBJ databases">
        <title>Draft Genome Sequence of a Deep-Sea Yeast, Naganishia (Cryptococcus) liquefaciens strain N6.</title>
        <authorList>
            <person name="Han Y.W."/>
            <person name="Kajitani R."/>
            <person name="Morimoto H."/>
            <person name="Parhat M."/>
            <person name="Tsubouchi H."/>
            <person name="Bakenova O."/>
            <person name="Ogata M."/>
            <person name="Argunhan B."/>
            <person name="Aoki R."/>
            <person name="Kajiwara S."/>
            <person name="Itoh T."/>
            <person name="Iwasaki H."/>
        </authorList>
    </citation>
    <scope>NUCLEOTIDE SEQUENCE</scope>
    <source>
        <strain evidence="4">N6</strain>
    </source>
</reference>
<comment type="caution">
    <text evidence="4">The sequence shown here is derived from an EMBL/GenBank/DDBJ whole genome shotgun (WGS) entry which is preliminary data.</text>
</comment>
<evidence type="ECO:0000259" key="3">
    <source>
        <dbReference type="SMART" id="SM00256"/>
    </source>
</evidence>
<dbReference type="InterPro" id="IPR051553">
    <property type="entry name" value="Ran_GTPase-activating"/>
</dbReference>
<name>A0A8H3YHT6_9TREE</name>
<feature type="region of interest" description="Disordered" evidence="2">
    <location>
        <begin position="497"/>
        <end position="517"/>
    </location>
</feature>
<dbReference type="InterPro" id="IPR036047">
    <property type="entry name" value="F-box-like_dom_sf"/>
</dbReference>
<evidence type="ECO:0000313" key="5">
    <source>
        <dbReference type="Proteomes" id="UP000620104"/>
    </source>
</evidence>
<dbReference type="GO" id="GO:0005085">
    <property type="term" value="F:guanyl-nucleotide exchange factor activity"/>
    <property type="evidence" value="ECO:0007669"/>
    <property type="project" value="TreeGrafter"/>
</dbReference>
<dbReference type="SUPFAM" id="SSF50985">
    <property type="entry name" value="RCC1/BLIP-II"/>
    <property type="match status" value="1"/>
</dbReference>
<dbReference type="PROSITE" id="PS50012">
    <property type="entry name" value="RCC1_3"/>
    <property type="match status" value="2"/>
</dbReference>
<dbReference type="SUPFAM" id="SSF81383">
    <property type="entry name" value="F-box domain"/>
    <property type="match status" value="1"/>
</dbReference>
<evidence type="ECO:0000256" key="2">
    <source>
        <dbReference type="SAM" id="MobiDB-lite"/>
    </source>
</evidence>
<dbReference type="AlphaFoldDB" id="A0A8H3YHT6"/>